<sequence>MPPRHETPLAGRGRSSVLAALMPRAQRKRRLKIRWLATALVLATAVLCFWSVHTEALAPTGAGRLIYLAHDALWVPARSWVWTAARPWSLIWLLAPVPLAVLALIEFLGLAQPLRFLQTVVLRALLRSPLAEGLVALQSRIGPKDGFLTRLISADLRVFEDAARQAAEAPGQRFPETDAAEMARRARWLMRLCDGSDAVQIRLCEVSALLARHDPPPPDLTVLDALWQDAPWAPLASPTQGDLVQALAQLQAAGMDRAALAAATLGAARLARQDRAPRALDWFARWAELRLGPTAFAAELAAAETLISFEFWAAETEANLLRGTAAAARTGWLGRLLPGVETCRPSGEMAAAGLAAAAPERPQPQTEQGMAHVRAS</sequence>
<keyword evidence="2" id="KW-1133">Transmembrane helix</keyword>
<protein>
    <submittedName>
        <fullName evidence="3">Uncharacterized protein</fullName>
    </submittedName>
</protein>
<dbReference type="Proteomes" id="UP000183812">
    <property type="component" value="Unassembled WGS sequence"/>
</dbReference>
<dbReference type="OrthoDB" id="7869420at2"/>
<organism evidence="3 4">
    <name type="scientific">Rhodobacter capsulatus</name>
    <name type="common">Rhodopseudomonas capsulata</name>
    <dbReference type="NCBI Taxonomy" id="1061"/>
    <lineage>
        <taxon>Bacteria</taxon>
        <taxon>Pseudomonadati</taxon>
        <taxon>Pseudomonadota</taxon>
        <taxon>Alphaproteobacteria</taxon>
        <taxon>Rhodobacterales</taxon>
        <taxon>Rhodobacter group</taxon>
        <taxon>Rhodobacter</taxon>
    </lineage>
</organism>
<feature type="region of interest" description="Disordered" evidence="1">
    <location>
        <begin position="352"/>
        <end position="376"/>
    </location>
</feature>
<gene>
    <name evidence="3" type="ORF">SAMN04244550_00380</name>
</gene>
<dbReference type="EMBL" id="FNAY01000001">
    <property type="protein sequence ID" value="SDE42820.1"/>
    <property type="molecule type" value="Genomic_DNA"/>
</dbReference>
<reference evidence="3 4" key="1">
    <citation type="submission" date="2016-10" db="EMBL/GenBank/DDBJ databases">
        <authorList>
            <person name="de Groot N.N."/>
        </authorList>
    </citation>
    <scope>NUCLEOTIDE SEQUENCE [LARGE SCALE GENOMIC DNA]</scope>
    <source>
        <strain evidence="4">DSM 938 / 37b4</strain>
    </source>
</reference>
<feature type="transmembrane region" description="Helical" evidence="2">
    <location>
        <begin position="33"/>
        <end position="52"/>
    </location>
</feature>
<name>A0A1G7CVP9_RHOCA</name>
<dbReference type="AlphaFoldDB" id="A0A1G7CVP9"/>
<keyword evidence="2" id="KW-0812">Transmembrane</keyword>
<keyword evidence="2" id="KW-0472">Membrane</keyword>
<proteinExistence type="predicted"/>
<feature type="transmembrane region" description="Helical" evidence="2">
    <location>
        <begin position="90"/>
        <end position="110"/>
    </location>
</feature>
<dbReference type="RefSeq" id="WP_074552580.1">
    <property type="nucleotide sequence ID" value="NZ_CP119563.1"/>
</dbReference>
<accession>A0A1G7CVP9</accession>
<evidence type="ECO:0000256" key="2">
    <source>
        <dbReference type="SAM" id="Phobius"/>
    </source>
</evidence>
<evidence type="ECO:0000313" key="4">
    <source>
        <dbReference type="Proteomes" id="UP000183812"/>
    </source>
</evidence>
<evidence type="ECO:0000313" key="3">
    <source>
        <dbReference type="EMBL" id="SDE42820.1"/>
    </source>
</evidence>
<evidence type="ECO:0000256" key="1">
    <source>
        <dbReference type="SAM" id="MobiDB-lite"/>
    </source>
</evidence>